<dbReference type="InterPro" id="IPR042175">
    <property type="entry name" value="Cell/Rod_MreC_2"/>
</dbReference>
<evidence type="ECO:0000259" key="6">
    <source>
        <dbReference type="Pfam" id="PF04085"/>
    </source>
</evidence>
<evidence type="ECO:0000256" key="1">
    <source>
        <dbReference type="ARBA" id="ARBA00009369"/>
    </source>
</evidence>
<feature type="transmembrane region" description="Helical" evidence="5">
    <location>
        <begin position="12"/>
        <end position="31"/>
    </location>
</feature>
<keyword evidence="5" id="KW-0812">Transmembrane</keyword>
<name>A0ABW2YQD3_9SPHI</name>
<comment type="caution">
    <text evidence="7">The sequence shown here is derived from an EMBL/GenBank/DDBJ whole genome shotgun (WGS) entry which is preliminary data.</text>
</comment>
<evidence type="ECO:0000313" key="8">
    <source>
        <dbReference type="Proteomes" id="UP001596958"/>
    </source>
</evidence>
<dbReference type="PANTHER" id="PTHR34138">
    <property type="entry name" value="CELL SHAPE-DETERMINING PROTEIN MREC"/>
    <property type="match status" value="1"/>
</dbReference>
<evidence type="ECO:0000256" key="3">
    <source>
        <dbReference type="ARBA" id="ARBA00022960"/>
    </source>
</evidence>
<keyword evidence="8" id="KW-1185">Reference proteome</keyword>
<accession>A0ABW2YQD3</accession>
<dbReference type="Gene3D" id="2.40.10.350">
    <property type="entry name" value="Rod shape-determining protein MreC, domain 2"/>
    <property type="match status" value="1"/>
</dbReference>
<sequence length="278" mass="30902">MRNLLIFISKYNAFFLFVIFEVAAIVIYIKYNSFQKASFINSTNQVVGSLYARVDGFKGYLTLREVNDSLAKENARLRNRLKSSFYIDSVAKGKVIDTVYKQQYEYITAKVINNAVNRPDNIITINAGSSAGIKKGMGVISDKGVVGKVLRVSEHFSVIQSLLHSETIISAMLADSRQIGTFSWESDLNPHRGLLYDVTNDASPRVGEQVVTSDHSLYPTGITIGKLINLRAKNAKGSFLSMDVALAVDFSKLQYVYVVVNEFATEQTGLEAQVKKDE</sequence>
<dbReference type="EMBL" id="JBHTHU010000001">
    <property type="protein sequence ID" value="MFD0748583.1"/>
    <property type="molecule type" value="Genomic_DNA"/>
</dbReference>
<keyword evidence="5" id="KW-0472">Membrane</keyword>
<organism evidence="7 8">
    <name type="scientific">Mucilaginibacter calamicampi</name>
    <dbReference type="NCBI Taxonomy" id="1302352"/>
    <lineage>
        <taxon>Bacteria</taxon>
        <taxon>Pseudomonadati</taxon>
        <taxon>Bacteroidota</taxon>
        <taxon>Sphingobacteriia</taxon>
        <taxon>Sphingobacteriales</taxon>
        <taxon>Sphingobacteriaceae</taxon>
        <taxon>Mucilaginibacter</taxon>
    </lineage>
</organism>
<proteinExistence type="inferred from homology"/>
<dbReference type="Proteomes" id="UP001596958">
    <property type="component" value="Unassembled WGS sequence"/>
</dbReference>
<keyword evidence="3" id="KW-0133">Cell shape</keyword>
<feature type="domain" description="Rod shape-determining protein MreC beta-barrel core" evidence="6">
    <location>
        <begin position="111"/>
        <end position="259"/>
    </location>
</feature>
<protein>
    <recommendedName>
        <fullName evidence="2">Cell shape-determining protein MreC</fullName>
    </recommendedName>
    <alternativeName>
        <fullName evidence="4">Cell shape protein MreC</fullName>
    </alternativeName>
</protein>
<keyword evidence="5" id="KW-1133">Transmembrane helix</keyword>
<dbReference type="InterPro" id="IPR055342">
    <property type="entry name" value="MreC_beta-barrel_core"/>
</dbReference>
<comment type="similarity">
    <text evidence="1">Belongs to the MreC family.</text>
</comment>
<dbReference type="InterPro" id="IPR042177">
    <property type="entry name" value="Cell/Rod_1"/>
</dbReference>
<dbReference type="Gene3D" id="2.40.10.340">
    <property type="entry name" value="Rod shape-determining protein MreC, domain 1"/>
    <property type="match status" value="1"/>
</dbReference>
<evidence type="ECO:0000256" key="2">
    <source>
        <dbReference type="ARBA" id="ARBA00013855"/>
    </source>
</evidence>
<evidence type="ECO:0000256" key="5">
    <source>
        <dbReference type="SAM" id="Phobius"/>
    </source>
</evidence>
<evidence type="ECO:0000256" key="4">
    <source>
        <dbReference type="ARBA" id="ARBA00032089"/>
    </source>
</evidence>
<reference evidence="8" key="1">
    <citation type="journal article" date="2019" name="Int. J. Syst. Evol. Microbiol.">
        <title>The Global Catalogue of Microorganisms (GCM) 10K type strain sequencing project: providing services to taxonomists for standard genome sequencing and annotation.</title>
        <authorList>
            <consortium name="The Broad Institute Genomics Platform"/>
            <consortium name="The Broad Institute Genome Sequencing Center for Infectious Disease"/>
            <person name="Wu L."/>
            <person name="Ma J."/>
        </authorList>
    </citation>
    <scope>NUCLEOTIDE SEQUENCE [LARGE SCALE GENOMIC DNA]</scope>
    <source>
        <strain evidence="8">CCUG 63418</strain>
    </source>
</reference>
<dbReference type="PANTHER" id="PTHR34138:SF1">
    <property type="entry name" value="CELL SHAPE-DETERMINING PROTEIN MREC"/>
    <property type="match status" value="1"/>
</dbReference>
<dbReference type="NCBIfam" id="NF010532">
    <property type="entry name" value="PRK13922.9-3"/>
    <property type="match status" value="1"/>
</dbReference>
<dbReference type="Pfam" id="PF04085">
    <property type="entry name" value="MreC"/>
    <property type="match status" value="1"/>
</dbReference>
<dbReference type="RefSeq" id="WP_377096014.1">
    <property type="nucleotide sequence ID" value="NZ_JBHTHU010000001.1"/>
</dbReference>
<gene>
    <name evidence="7" type="primary">mreC</name>
    <name evidence="7" type="ORF">ACFQZS_00420</name>
</gene>
<dbReference type="InterPro" id="IPR007221">
    <property type="entry name" value="MreC"/>
</dbReference>
<evidence type="ECO:0000313" key="7">
    <source>
        <dbReference type="EMBL" id="MFD0748583.1"/>
    </source>
</evidence>